<protein>
    <recommendedName>
        <fullName evidence="1">Amino-acid acetyltransferase</fullName>
    </recommendedName>
    <alternativeName>
        <fullName evidence="4">N-acetylglutamate synthase</fullName>
    </alternativeName>
</protein>
<dbReference type="Gene3D" id="3.40.630.30">
    <property type="match status" value="1"/>
</dbReference>
<evidence type="ECO:0000313" key="7">
    <source>
        <dbReference type="Proteomes" id="UP000177925"/>
    </source>
</evidence>
<organism evidence="6 7">
    <name type="scientific">Candidatus Muproteobacteria bacterium RBG_16_64_11</name>
    <dbReference type="NCBI Taxonomy" id="1817758"/>
    <lineage>
        <taxon>Bacteria</taxon>
        <taxon>Pseudomonadati</taxon>
        <taxon>Pseudomonadota</taxon>
        <taxon>Candidatus Muproteobacteria</taxon>
    </lineage>
</organism>
<dbReference type="InterPro" id="IPR010167">
    <property type="entry name" value="NH2A_AcTrfase"/>
</dbReference>
<dbReference type="STRING" id="1817758.A2150_03100"/>
<comment type="caution">
    <text evidence="6">The sequence shown here is derived from an EMBL/GenBank/DDBJ whole genome shotgun (WGS) entry which is preliminary data.</text>
</comment>
<accession>A0A1F6TFZ5</accession>
<dbReference type="GO" id="GO:0005737">
    <property type="term" value="C:cytoplasm"/>
    <property type="evidence" value="ECO:0007669"/>
    <property type="project" value="InterPro"/>
</dbReference>
<dbReference type="GO" id="GO:0004042">
    <property type="term" value="F:L-glutamate N-acetyltransferase activity"/>
    <property type="evidence" value="ECO:0007669"/>
    <property type="project" value="InterPro"/>
</dbReference>
<sequence length="149" mass="16789">MRAATIADVPAIHDLLETYASKGNLLPRSMNEIYRHLRDFFVIEVSGRIAAIGALEIFTEDLGEVRSLVVADAFERRGLGRMMVERIVAEARQIGLRRLMALTYVPGFFHKLGFQAVGIDTLPEKVWGVCVKCYKYNNCDETAVVLELR</sequence>
<evidence type="ECO:0000256" key="2">
    <source>
        <dbReference type="ARBA" id="ARBA00022679"/>
    </source>
</evidence>
<evidence type="ECO:0000256" key="3">
    <source>
        <dbReference type="ARBA" id="ARBA00023315"/>
    </source>
</evidence>
<name>A0A1F6TFZ5_9PROT</name>
<reference evidence="6 7" key="1">
    <citation type="journal article" date="2016" name="Nat. Commun.">
        <title>Thousands of microbial genomes shed light on interconnected biogeochemical processes in an aquifer system.</title>
        <authorList>
            <person name="Anantharaman K."/>
            <person name="Brown C.T."/>
            <person name="Hug L.A."/>
            <person name="Sharon I."/>
            <person name="Castelle C.J."/>
            <person name="Probst A.J."/>
            <person name="Thomas B.C."/>
            <person name="Singh A."/>
            <person name="Wilkins M.J."/>
            <person name="Karaoz U."/>
            <person name="Brodie E.L."/>
            <person name="Williams K.H."/>
            <person name="Hubbard S.S."/>
            <person name="Banfield J.F."/>
        </authorList>
    </citation>
    <scope>NUCLEOTIDE SEQUENCE [LARGE SCALE GENOMIC DNA]</scope>
</reference>
<proteinExistence type="predicted"/>
<dbReference type="InterPro" id="IPR016181">
    <property type="entry name" value="Acyl_CoA_acyltransferase"/>
</dbReference>
<dbReference type="SUPFAM" id="SSF55729">
    <property type="entry name" value="Acyl-CoA N-acyltransferases (Nat)"/>
    <property type="match status" value="1"/>
</dbReference>
<dbReference type="Proteomes" id="UP000177925">
    <property type="component" value="Unassembled WGS sequence"/>
</dbReference>
<evidence type="ECO:0000256" key="1">
    <source>
        <dbReference type="ARBA" id="ARBA00015231"/>
    </source>
</evidence>
<evidence type="ECO:0000256" key="4">
    <source>
        <dbReference type="ARBA" id="ARBA00033251"/>
    </source>
</evidence>
<keyword evidence="2" id="KW-0808">Transferase</keyword>
<gene>
    <name evidence="6" type="ORF">A2150_03100</name>
</gene>
<dbReference type="InterPro" id="IPR000182">
    <property type="entry name" value="GNAT_dom"/>
</dbReference>
<dbReference type="AlphaFoldDB" id="A0A1F6TFZ5"/>
<dbReference type="PANTHER" id="PTHR30602">
    <property type="entry name" value="AMINO-ACID ACETYLTRANSFERASE"/>
    <property type="match status" value="1"/>
</dbReference>
<evidence type="ECO:0000259" key="5">
    <source>
        <dbReference type="PROSITE" id="PS51186"/>
    </source>
</evidence>
<dbReference type="GO" id="GO:0006526">
    <property type="term" value="P:L-arginine biosynthetic process"/>
    <property type="evidence" value="ECO:0007669"/>
    <property type="project" value="InterPro"/>
</dbReference>
<dbReference type="NCBIfam" id="NF005840">
    <property type="entry name" value="PRK07757.1"/>
    <property type="match status" value="1"/>
</dbReference>
<evidence type="ECO:0000313" key="6">
    <source>
        <dbReference type="EMBL" id="OGI44009.1"/>
    </source>
</evidence>
<dbReference type="EMBL" id="MFSS01000030">
    <property type="protein sequence ID" value="OGI44009.1"/>
    <property type="molecule type" value="Genomic_DNA"/>
</dbReference>
<dbReference type="PROSITE" id="PS51186">
    <property type="entry name" value="GNAT"/>
    <property type="match status" value="1"/>
</dbReference>
<dbReference type="PANTHER" id="PTHR30602:SF12">
    <property type="entry name" value="AMINO-ACID ACETYLTRANSFERASE NAGS1, CHLOROPLASTIC-RELATED"/>
    <property type="match status" value="1"/>
</dbReference>
<keyword evidence="3" id="KW-0012">Acyltransferase</keyword>
<dbReference type="Pfam" id="PF00583">
    <property type="entry name" value="Acetyltransf_1"/>
    <property type="match status" value="1"/>
</dbReference>
<feature type="domain" description="N-acetyltransferase" evidence="5">
    <location>
        <begin position="1"/>
        <end position="149"/>
    </location>
</feature>
<dbReference type="CDD" id="cd04301">
    <property type="entry name" value="NAT_SF"/>
    <property type="match status" value="1"/>
</dbReference>